<dbReference type="AlphaFoldDB" id="A0A0A9EKD7"/>
<accession>A0A0A9EKD7</accession>
<name>A0A0A9EKD7_ARUDO</name>
<reference evidence="1" key="1">
    <citation type="submission" date="2014-09" db="EMBL/GenBank/DDBJ databases">
        <authorList>
            <person name="Magalhaes I.L.F."/>
            <person name="Oliveira U."/>
            <person name="Santos F.R."/>
            <person name="Vidigal T.H.D.A."/>
            <person name="Brescovit A.D."/>
            <person name="Santos A.J."/>
        </authorList>
    </citation>
    <scope>NUCLEOTIDE SEQUENCE</scope>
    <source>
        <tissue evidence="1">Shoot tissue taken approximately 20 cm above the soil surface</tissue>
    </source>
</reference>
<dbReference type="EMBL" id="GBRH01196716">
    <property type="protein sequence ID" value="JAE01180.1"/>
    <property type="molecule type" value="Transcribed_RNA"/>
</dbReference>
<evidence type="ECO:0000313" key="1">
    <source>
        <dbReference type="EMBL" id="JAE01180.1"/>
    </source>
</evidence>
<reference evidence="1" key="2">
    <citation type="journal article" date="2015" name="Data Brief">
        <title>Shoot transcriptome of the giant reed, Arundo donax.</title>
        <authorList>
            <person name="Barrero R.A."/>
            <person name="Guerrero F.D."/>
            <person name="Moolhuijzen P."/>
            <person name="Goolsby J.A."/>
            <person name="Tidwell J."/>
            <person name="Bellgard S.E."/>
            <person name="Bellgard M.I."/>
        </authorList>
    </citation>
    <scope>NUCLEOTIDE SEQUENCE</scope>
    <source>
        <tissue evidence="1">Shoot tissue taken approximately 20 cm above the soil surface</tissue>
    </source>
</reference>
<proteinExistence type="predicted"/>
<organism evidence="1">
    <name type="scientific">Arundo donax</name>
    <name type="common">Giant reed</name>
    <name type="synonym">Donax arundinaceus</name>
    <dbReference type="NCBI Taxonomy" id="35708"/>
    <lineage>
        <taxon>Eukaryota</taxon>
        <taxon>Viridiplantae</taxon>
        <taxon>Streptophyta</taxon>
        <taxon>Embryophyta</taxon>
        <taxon>Tracheophyta</taxon>
        <taxon>Spermatophyta</taxon>
        <taxon>Magnoliopsida</taxon>
        <taxon>Liliopsida</taxon>
        <taxon>Poales</taxon>
        <taxon>Poaceae</taxon>
        <taxon>PACMAD clade</taxon>
        <taxon>Arundinoideae</taxon>
        <taxon>Arundineae</taxon>
        <taxon>Arundo</taxon>
    </lineage>
</organism>
<protein>
    <submittedName>
        <fullName evidence="1">Uncharacterized protein</fullName>
    </submittedName>
</protein>
<sequence>MFHTIESLLPSDQLSAIQLYDLSVPFLSRSYICFVSTPDSKLK</sequence>